<feature type="chain" id="PRO_5014979321" description="Secreted protein" evidence="2">
    <location>
        <begin position="21"/>
        <end position="211"/>
    </location>
</feature>
<protein>
    <recommendedName>
        <fullName evidence="5">Secreted protein</fullName>
    </recommendedName>
</protein>
<reference evidence="3 4" key="1">
    <citation type="submission" date="2015-09" db="EMBL/GenBank/DDBJ databases">
        <title>Sorangium comparison.</title>
        <authorList>
            <person name="Zaburannyi N."/>
            <person name="Bunk B."/>
            <person name="Overmann J."/>
            <person name="Mueller R."/>
        </authorList>
    </citation>
    <scope>NUCLEOTIDE SEQUENCE [LARGE SCALE GENOMIC DNA]</scope>
    <source>
        <strain evidence="3 4">So ce26</strain>
    </source>
</reference>
<keyword evidence="2" id="KW-0732">Signal</keyword>
<gene>
    <name evidence="3" type="ORF">SOCE26_004000</name>
</gene>
<dbReference type="PROSITE" id="PS51257">
    <property type="entry name" value="PROKAR_LIPOPROTEIN"/>
    <property type="match status" value="1"/>
</dbReference>
<feature type="compositionally biased region" description="Low complexity" evidence="1">
    <location>
        <begin position="47"/>
        <end position="59"/>
    </location>
</feature>
<evidence type="ECO:0000256" key="2">
    <source>
        <dbReference type="SAM" id="SignalP"/>
    </source>
</evidence>
<accession>A0A2L0EI93</accession>
<evidence type="ECO:0000313" key="3">
    <source>
        <dbReference type="EMBL" id="AUX39018.1"/>
    </source>
</evidence>
<dbReference type="EMBL" id="CP012673">
    <property type="protein sequence ID" value="AUX39018.1"/>
    <property type="molecule type" value="Genomic_DNA"/>
</dbReference>
<evidence type="ECO:0000256" key="1">
    <source>
        <dbReference type="SAM" id="MobiDB-lite"/>
    </source>
</evidence>
<organism evidence="3 4">
    <name type="scientific">Sorangium cellulosum</name>
    <name type="common">Polyangium cellulosum</name>
    <dbReference type="NCBI Taxonomy" id="56"/>
    <lineage>
        <taxon>Bacteria</taxon>
        <taxon>Pseudomonadati</taxon>
        <taxon>Myxococcota</taxon>
        <taxon>Polyangia</taxon>
        <taxon>Polyangiales</taxon>
        <taxon>Polyangiaceae</taxon>
        <taxon>Sorangium</taxon>
    </lineage>
</organism>
<feature type="region of interest" description="Disordered" evidence="1">
    <location>
        <begin position="30"/>
        <end position="59"/>
    </location>
</feature>
<proteinExistence type="predicted"/>
<name>A0A2L0EI93_SORCE</name>
<feature type="signal peptide" evidence="2">
    <location>
        <begin position="1"/>
        <end position="20"/>
    </location>
</feature>
<dbReference type="AlphaFoldDB" id="A0A2L0EI93"/>
<dbReference type="Proteomes" id="UP000238348">
    <property type="component" value="Chromosome"/>
</dbReference>
<evidence type="ECO:0008006" key="5">
    <source>
        <dbReference type="Google" id="ProtNLM"/>
    </source>
</evidence>
<sequence>MNKTMVSACFVMMALGTACRISLDPIGGAGAGENAPEDGGDGGAGPGSSTTTSSSGGGTDAPDPAVDLFACGFELSCQQFYHHAYTHLTDALPCAARLLVGGGTGVLSSLLSIGPYVDETESVMFVLGDGTALVQTREKHCGRPGMECGPPPGWDAPSQHQICDLEVSPEVEEACATDGEGCSWSPWPGLTNCRAAEEHTCEQVAMRLEAP</sequence>
<evidence type="ECO:0000313" key="4">
    <source>
        <dbReference type="Proteomes" id="UP000238348"/>
    </source>
</evidence>